<organism evidence="8 9">
    <name type="scientific">Vogesella indigofera</name>
    <name type="common">Pseudomonas indigofera</name>
    <dbReference type="NCBI Taxonomy" id="45465"/>
    <lineage>
        <taxon>Bacteria</taxon>
        <taxon>Pseudomonadati</taxon>
        <taxon>Pseudomonadota</taxon>
        <taxon>Betaproteobacteria</taxon>
        <taxon>Neisseriales</taxon>
        <taxon>Chromobacteriaceae</taxon>
        <taxon>Vogesella</taxon>
    </lineage>
</organism>
<evidence type="ECO:0000259" key="7">
    <source>
        <dbReference type="PROSITE" id="PS51900"/>
    </source>
</evidence>
<protein>
    <submittedName>
        <fullName evidence="8">Site-specific integrase</fullName>
    </submittedName>
</protein>
<dbReference type="RefSeq" id="WP_272802679.1">
    <property type="nucleotide sequence ID" value="NZ_JAQQKY010000002.1"/>
</dbReference>
<dbReference type="Gene3D" id="1.10.443.10">
    <property type="entry name" value="Intergrase catalytic core"/>
    <property type="match status" value="1"/>
</dbReference>
<evidence type="ECO:0000259" key="6">
    <source>
        <dbReference type="PROSITE" id="PS51898"/>
    </source>
</evidence>
<dbReference type="InterPro" id="IPR050090">
    <property type="entry name" value="Tyrosine_recombinase_XerCD"/>
</dbReference>
<dbReference type="InterPro" id="IPR010998">
    <property type="entry name" value="Integrase_recombinase_N"/>
</dbReference>
<dbReference type="InterPro" id="IPR011010">
    <property type="entry name" value="DNA_brk_join_enz"/>
</dbReference>
<keyword evidence="2" id="KW-0229">DNA integration</keyword>
<evidence type="ECO:0000313" key="8">
    <source>
        <dbReference type="EMBL" id="MDC7690373.1"/>
    </source>
</evidence>
<keyword evidence="3 5" id="KW-0238">DNA-binding</keyword>
<dbReference type="EMBL" id="JAQQKY010000002">
    <property type="protein sequence ID" value="MDC7690373.1"/>
    <property type="molecule type" value="Genomic_DNA"/>
</dbReference>
<reference evidence="8 9" key="1">
    <citation type="submission" date="2023-01" db="EMBL/GenBank/DDBJ databases">
        <title>Novel species of the genus Vogesella isolated from rivers.</title>
        <authorList>
            <person name="Lu H."/>
        </authorList>
    </citation>
    <scope>NUCLEOTIDE SEQUENCE [LARGE SCALE GENOMIC DNA]</scope>
    <source>
        <strain evidence="8 9">SH7W</strain>
    </source>
</reference>
<dbReference type="PANTHER" id="PTHR30349">
    <property type="entry name" value="PHAGE INTEGRASE-RELATED"/>
    <property type="match status" value="1"/>
</dbReference>
<dbReference type="SUPFAM" id="SSF56349">
    <property type="entry name" value="DNA breaking-rejoining enzymes"/>
    <property type="match status" value="1"/>
</dbReference>
<keyword evidence="9" id="KW-1185">Reference proteome</keyword>
<gene>
    <name evidence="8" type="ORF">PQU93_06175</name>
</gene>
<dbReference type="CDD" id="cd00397">
    <property type="entry name" value="DNA_BRE_C"/>
    <property type="match status" value="1"/>
</dbReference>
<evidence type="ECO:0000256" key="2">
    <source>
        <dbReference type="ARBA" id="ARBA00022908"/>
    </source>
</evidence>
<dbReference type="InterPro" id="IPR013762">
    <property type="entry name" value="Integrase-like_cat_sf"/>
</dbReference>
<dbReference type="PROSITE" id="PS51898">
    <property type="entry name" value="TYR_RECOMBINASE"/>
    <property type="match status" value="1"/>
</dbReference>
<evidence type="ECO:0000256" key="4">
    <source>
        <dbReference type="ARBA" id="ARBA00023172"/>
    </source>
</evidence>
<evidence type="ECO:0000256" key="5">
    <source>
        <dbReference type="PROSITE-ProRule" id="PRU01248"/>
    </source>
</evidence>
<comment type="caution">
    <text evidence="8">The sequence shown here is derived from an EMBL/GenBank/DDBJ whole genome shotgun (WGS) entry which is preliminary data.</text>
</comment>
<dbReference type="Proteomes" id="UP001221566">
    <property type="component" value="Unassembled WGS sequence"/>
</dbReference>
<feature type="domain" description="Tyr recombinase" evidence="6">
    <location>
        <begin position="155"/>
        <end position="372"/>
    </location>
</feature>
<dbReference type="Gene3D" id="1.10.150.130">
    <property type="match status" value="1"/>
</dbReference>
<evidence type="ECO:0000256" key="1">
    <source>
        <dbReference type="ARBA" id="ARBA00008857"/>
    </source>
</evidence>
<dbReference type="PROSITE" id="PS51900">
    <property type="entry name" value="CB"/>
    <property type="match status" value="1"/>
</dbReference>
<dbReference type="PANTHER" id="PTHR30349:SF64">
    <property type="entry name" value="PROPHAGE INTEGRASE INTD-RELATED"/>
    <property type="match status" value="1"/>
</dbReference>
<evidence type="ECO:0000313" key="9">
    <source>
        <dbReference type="Proteomes" id="UP001221566"/>
    </source>
</evidence>
<dbReference type="InterPro" id="IPR002104">
    <property type="entry name" value="Integrase_catalytic"/>
</dbReference>
<comment type="similarity">
    <text evidence="1">Belongs to the 'phage' integrase family.</text>
</comment>
<keyword evidence="4" id="KW-0233">DNA recombination</keyword>
<accession>A0ABT5I2W7</accession>
<dbReference type="InterPro" id="IPR044068">
    <property type="entry name" value="CB"/>
</dbReference>
<proteinExistence type="inferred from homology"/>
<feature type="domain" description="Core-binding (CB)" evidence="7">
    <location>
        <begin position="25"/>
        <end position="120"/>
    </location>
</feature>
<dbReference type="Pfam" id="PF00589">
    <property type="entry name" value="Phage_integrase"/>
    <property type="match status" value="1"/>
</dbReference>
<evidence type="ECO:0000256" key="3">
    <source>
        <dbReference type="ARBA" id="ARBA00023125"/>
    </source>
</evidence>
<name>A0ABT5I2W7_VOGIN</name>
<sequence length="388" mass="44547">MRFVLADRNLVVAGRVYEGFPLLINDDGEAIQPAQAWLWDHLGRAGRISSKKSWEAYGRAIYDFLGFVLTNGFDWRQPATPGMPSAIEAWRDWSLGTLGLQPRTINQRLRVVVWFYQWAVRKGHIKRIPFDYVTVQTSYQPGFLAHVDATGGKVATPEIMLSETQQAIRFPTLGQITACGEVLTNLTHQLMFELMVRTGLRQMECRTFPDAYVFDPARRKDLQPGQKIRLHINPKHMEIKFAKPRDIDLPYDLMEKLWAYSVRRRQGRANNNRQGEEFPHLFLTEGGVPYTKDALSGLFRKLSLRVGFKVTAHMLRHSYATYLLWSLRKSTTFQGEPLLYVRDRLGHSNVSTTTIYLHLVNSLEGHLVLAHEDEIDQLFASTREAESA</sequence>